<dbReference type="Proteomes" id="UP000465846">
    <property type="component" value="Chromosome"/>
</dbReference>
<evidence type="ECO:0000256" key="4">
    <source>
        <dbReference type="ARBA" id="ARBA00022777"/>
    </source>
</evidence>
<proteinExistence type="predicted"/>
<dbReference type="InterPro" id="IPR003594">
    <property type="entry name" value="HATPase_dom"/>
</dbReference>
<name>A0A6C0UMN2_9EURY</name>
<dbReference type="GO" id="GO:0000160">
    <property type="term" value="P:phosphorelay signal transduction system"/>
    <property type="evidence" value="ECO:0007669"/>
    <property type="project" value="UniProtKB-KW"/>
</dbReference>
<organism evidence="7 8">
    <name type="scientific">Halogeometricum borinquense</name>
    <dbReference type="NCBI Taxonomy" id="60847"/>
    <lineage>
        <taxon>Archaea</taxon>
        <taxon>Methanobacteriati</taxon>
        <taxon>Methanobacteriota</taxon>
        <taxon>Stenosarchaea group</taxon>
        <taxon>Halobacteria</taxon>
        <taxon>Halobacteriales</taxon>
        <taxon>Haloferacaceae</taxon>
        <taxon>Halogeometricum</taxon>
    </lineage>
</organism>
<feature type="domain" description="Histidine kinase" evidence="6">
    <location>
        <begin position="1"/>
        <end position="77"/>
    </location>
</feature>
<accession>A0A6C0UMN2</accession>
<keyword evidence="5" id="KW-0902">Two-component regulatory system</keyword>
<dbReference type="InterPro" id="IPR036890">
    <property type="entry name" value="HATPase_C_sf"/>
</dbReference>
<evidence type="ECO:0000256" key="2">
    <source>
        <dbReference type="ARBA" id="ARBA00012438"/>
    </source>
</evidence>
<keyword evidence="4" id="KW-0418">Kinase</keyword>
<dbReference type="InterPro" id="IPR004358">
    <property type="entry name" value="Sig_transdc_His_kin-like_C"/>
</dbReference>
<dbReference type="Pfam" id="PF02518">
    <property type="entry name" value="HATPase_c"/>
    <property type="match status" value="1"/>
</dbReference>
<dbReference type="Gene3D" id="3.30.565.10">
    <property type="entry name" value="Histidine kinase-like ATPase, C-terminal domain"/>
    <property type="match status" value="1"/>
</dbReference>
<dbReference type="EMBL" id="CP048739">
    <property type="protein sequence ID" value="QIB76487.1"/>
    <property type="molecule type" value="Genomic_DNA"/>
</dbReference>
<evidence type="ECO:0000313" key="7">
    <source>
        <dbReference type="EMBL" id="QIB76487.1"/>
    </source>
</evidence>
<dbReference type="PANTHER" id="PTHR43711">
    <property type="entry name" value="TWO-COMPONENT HISTIDINE KINASE"/>
    <property type="match status" value="1"/>
</dbReference>
<dbReference type="PROSITE" id="PS50109">
    <property type="entry name" value="HIS_KIN"/>
    <property type="match status" value="1"/>
</dbReference>
<keyword evidence="3" id="KW-0808">Transferase</keyword>
<evidence type="ECO:0000256" key="3">
    <source>
        <dbReference type="ARBA" id="ARBA00022679"/>
    </source>
</evidence>
<sequence>MVSEYQLPDTTGLVFYVEDDGPGISPDERASVFDSSHTTKTEGTGLGLAIVEKVAKGHGWSVCVTEGTGGGARFEFTDIETVSEAL</sequence>
<dbReference type="PRINTS" id="PR00344">
    <property type="entry name" value="BCTRLSENSOR"/>
</dbReference>
<dbReference type="InterPro" id="IPR005467">
    <property type="entry name" value="His_kinase_dom"/>
</dbReference>
<dbReference type="AlphaFoldDB" id="A0A6C0UMN2"/>
<dbReference type="InterPro" id="IPR050736">
    <property type="entry name" value="Sensor_HK_Regulatory"/>
</dbReference>
<comment type="catalytic activity">
    <reaction evidence="1">
        <text>ATP + protein L-histidine = ADP + protein N-phospho-L-histidine.</text>
        <dbReference type="EC" id="2.7.13.3"/>
    </reaction>
</comment>
<dbReference type="PANTHER" id="PTHR43711:SF1">
    <property type="entry name" value="HISTIDINE KINASE 1"/>
    <property type="match status" value="1"/>
</dbReference>
<evidence type="ECO:0000259" key="6">
    <source>
        <dbReference type="PROSITE" id="PS50109"/>
    </source>
</evidence>
<protein>
    <recommendedName>
        <fullName evidence="2">histidine kinase</fullName>
        <ecNumber evidence="2">2.7.13.3</ecNumber>
    </recommendedName>
</protein>
<dbReference type="GO" id="GO:0004673">
    <property type="term" value="F:protein histidine kinase activity"/>
    <property type="evidence" value="ECO:0007669"/>
    <property type="project" value="UniProtKB-EC"/>
</dbReference>
<dbReference type="EC" id="2.7.13.3" evidence="2"/>
<gene>
    <name evidence="7" type="ORF">G3I44_12415</name>
</gene>
<evidence type="ECO:0000256" key="1">
    <source>
        <dbReference type="ARBA" id="ARBA00000085"/>
    </source>
</evidence>
<evidence type="ECO:0000313" key="8">
    <source>
        <dbReference type="Proteomes" id="UP000465846"/>
    </source>
</evidence>
<dbReference type="SUPFAM" id="SSF55874">
    <property type="entry name" value="ATPase domain of HSP90 chaperone/DNA topoisomerase II/histidine kinase"/>
    <property type="match status" value="1"/>
</dbReference>
<evidence type="ECO:0000256" key="5">
    <source>
        <dbReference type="ARBA" id="ARBA00023012"/>
    </source>
</evidence>
<reference evidence="7 8" key="1">
    <citation type="submission" date="2020-02" db="EMBL/GenBank/DDBJ databases">
        <title>Whole genome sequence of Halogeometricum borinquense strain wsp4.</title>
        <authorList>
            <person name="Verma D.K."/>
            <person name="Gopal K."/>
            <person name="Prasad E.S."/>
        </authorList>
    </citation>
    <scope>NUCLEOTIDE SEQUENCE [LARGE SCALE GENOMIC DNA]</scope>
    <source>
        <strain evidence="8">wsp4</strain>
    </source>
</reference>